<protein>
    <recommendedName>
        <fullName evidence="4">CDP-Glycerol:Poly(Glycerophosphate) glycerophosphotransferase</fullName>
    </recommendedName>
</protein>
<comment type="caution">
    <text evidence="2">The sequence shown here is derived from an EMBL/GenBank/DDBJ whole genome shotgun (WGS) entry which is preliminary data.</text>
</comment>
<dbReference type="Proteomes" id="UP001157961">
    <property type="component" value="Unassembled WGS sequence"/>
</dbReference>
<gene>
    <name evidence="2" type="ORF">SAMN06265373_103515</name>
</gene>
<dbReference type="EMBL" id="FXTY01000003">
    <property type="protein sequence ID" value="SMP20405.1"/>
    <property type="molecule type" value="Genomic_DNA"/>
</dbReference>
<feature type="compositionally biased region" description="Polar residues" evidence="1">
    <location>
        <begin position="1"/>
        <end position="23"/>
    </location>
</feature>
<accession>A0ABY1NWT1</accession>
<evidence type="ECO:0000313" key="2">
    <source>
        <dbReference type="EMBL" id="SMP20405.1"/>
    </source>
</evidence>
<reference evidence="2 3" key="1">
    <citation type="submission" date="2017-05" db="EMBL/GenBank/DDBJ databases">
        <authorList>
            <person name="Varghese N."/>
            <person name="Submissions S."/>
        </authorList>
    </citation>
    <scope>NUCLEOTIDE SEQUENCE [LARGE SCALE GENOMIC DNA]</scope>
    <source>
        <strain evidence="2 3">DSM 29734</strain>
    </source>
</reference>
<evidence type="ECO:0000256" key="1">
    <source>
        <dbReference type="SAM" id="MobiDB-lite"/>
    </source>
</evidence>
<keyword evidence="3" id="KW-1185">Reference proteome</keyword>
<dbReference type="RefSeq" id="WP_283425937.1">
    <property type="nucleotide sequence ID" value="NZ_FXTY01000003.1"/>
</dbReference>
<proteinExistence type="predicted"/>
<organism evidence="2 3">
    <name type="scientific">Shimia sagamensis</name>
    <dbReference type="NCBI Taxonomy" id="1566352"/>
    <lineage>
        <taxon>Bacteria</taxon>
        <taxon>Pseudomonadati</taxon>
        <taxon>Pseudomonadota</taxon>
        <taxon>Alphaproteobacteria</taxon>
        <taxon>Rhodobacterales</taxon>
        <taxon>Roseobacteraceae</taxon>
    </lineage>
</organism>
<evidence type="ECO:0008006" key="4">
    <source>
        <dbReference type="Google" id="ProtNLM"/>
    </source>
</evidence>
<name>A0ABY1NWT1_9RHOB</name>
<feature type="region of interest" description="Disordered" evidence="1">
    <location>
        <begin position="1"/>
        <end position="30"/>
    </location>
</feature>
<evidence type="ECO:0000313" key="3">
    <source>
        <dbReference type="Proteomes" id="UP001157961"/>
    </source>
</evidence>
<sequence length="428" mass="47846">MLKVQDTNSLVTREEPTGNSSEAAPQERSVPIASRDVEAVPDQAVYLDSPVLSAVNQIRPFFESGAYGKSDTPLLLRHSALIRMQRLFSRLPTDLDVRPVKGRNGSRFPLRPGGVLFYPFNSLSNLQTVANRSFRHVLTLHGESNKSASMRPASRMYDYVSVAGPLARDRYLDAGIFTASDVDQGRLVMMGDTFVQSMPWIKPTRITDTAPVIFYSPTWEGYGSEADNYSSVVGMRGFMAVLKAARALDLHRVVVKPHPYLGMLRPAMVREFISGIRLLRRSGLQVSVAMRHASLQLKFGCHTQLSRLATIEEDDSAPTAVALALCDISGMEAIFLKQRIRHVVLVRESDVPKGLETIYNRKSIMSHQDPETAVMDYLDCAEDIDAAHRKMVFGWQNPELEGVSASSARRWLIDYVRRDPFWSQAKSI</sequence>